<evidence type="ECO:0000313" key="4">
    <source>
        <dbReference type="Proteomes" id="UP000591735"/>
    </source>
</evidence>
<feature type="domain" description="PucR C-terminal helix-turn-helix" evidence="2">
    <location>
        <begin position="303"/>
        <end position="359"/>
    </location>
</feature>
<dbReference type="Gene3D" id="1.10.10.2840">
    <property type="entry name" value="PucR C-terminal helix-turn-helix domain"/>
    <property type="match status" value="1"/>
</dbReference>
<dbReference type="PANTHER" id="PTHR33744">
    <property type="entry name" value="CARBOHYDRATE DIACID REGULATOR"/>
    <property type="match status" value="1"/>
</dbReference>
<dbReference type="Pfam" id="PF13556">
    <property type="entry name" value="HTH_30"/>
    <property type="match status" value="1"/>
</dbReference>
<keyword evidence="4" id="KW-1185">Reference proteome</keyword>
<proteinExistence type="predicted"/>
<dbReference type="RefSeq" id="WP_183703589.1">
    <property type="nucleotide sequence ID" value="NZ_JACHFE010000005.1"/>
</dbReference>
<name>A0A840UL99_9GAMM</name>
<evidence type="ECO:0000313" key="3">
    <source>
        <dbReference type="EMBL" id="MBB5321627.1"/>
    </source>
</evidence>
<dbReference type="EMBL" id="JACHFE010000005">
    <property type="protein sequence ID" value="MBB5321627.1"/>
    <property type="molecule type" value="Genomic_DNA"/>
</dbReference>
<gene>
    <name evidence="3" type="ORF">HNR38_002121</name>
</gene>
<organism evidence="3 4">
    <name type="scientific">Marinobacter oulmenensis</name>
    <dbReference type="NCBI Taxonomy" id="643747"/>
    <lineage>
        <taxon>Bacteria</taxon>
        <taxon>Pseudomonadati</taxon>
        <taxon>Pseudomonadota</taxon>
        <taxon>Gammaproteobacteria</taxon>
        <taxon>Pseudomonadales</taxon>
        <taxon>Marinobacteraceae</taxon>
        <taxon>Marinobacter</taxon>
    </lineage>
</organism>
<dbReference type="Pfam" id="PF05651">
    <property type="entry name" value="Diacid_rec"/>
    <property type="match status" value="1"/>
</dbReference>
<dbReference type="AlphaFoldDB" id="A0A840UL99"/>
<protein>
    <submittedName>
        <fullName evidence="3">Carbohydrate diacid regulator</fullName>
    </submittedName>
</protein>
<reference evidence="3 4" key="1">
    <citation type="submission" date="2020-08" db="EMBL/GenBank/DDBJ databases">
        <title>Genomic Encyclopedia of Type Strains, Phase IV (KMG-IV): sequencing the most valuable type-strain genomes for metagenomic binning, comparative biology and taxonomic classification.</title>
        <authorList>
            <person name="Goeker M."/>
        </authorList>
    </citation>
    <scope>NUCLEOTIDE SEQUENCE [LARGE SCALE GENOMIC DNA]</scope>
    <source>
        <strain evidence="3 4">DSM 22359</strain>
    </source>
</reference>
<evidence type="ECO:0000259" key="1">
    <source>
        <dbReference type="Pfam" id="PF05651"/>
    </source>
</evidence>
<comment type="caution">
    <text evidence="3">The sequence shown here is derived from an EMBL/GenBank/DDBJ whole genome shotgun (WGS) entry which is preliminary data.</text>
</comment>
<evidence type="ECO:0000259" key="2">
    <source>
        <dbReference type="Pfam" id="PF13556"/>
    </source>
</evidence>
<accession>A0A840UL99</accession>
<dbReference type="Proteomes" id="UP000591735">
    <property type="component" value="Unassembled WGS sequence"/>
</dbReference>
<dbReference type="InterPro" id="IPR025736">
    <property type="entry name" value="PucR_C-HTH_dom"/>
</dbReference>
<sequence length="362" mass="39974">MLVLDQLTAQRIVERTMLAIGHSVNVMSPGGLIIASGDSTRVGCQHEAARLVAERGQALVIDVGDADGYPGVRPGVNLPVTVNGELAAVVGISGIPDEVGQFADLVCMTAELMLEQAALIEAGQHRRRQVEDTLMAACEGKPVPAQWFEQLGIDAHHHRVAMILEATTQEAVDQVLVPLVPMIEQRQKAVIAVRLSPFQLLLFHETGEAPPTPEEVRRLLNLPPREDLFLAIGQVFSGRFQMGYQSARATLAVGRRKAPSRQILYYGDFRVAALWHSLSPAWQHDEIQAPVTALLRQRQGELYLKTLRRLIECDGQIQRCADELHLHANTVRYRLQKVQSITGLSPFSLQDLFILQLALCAY</sequence>
<feature type="domain" description="Putative sugar diacid recognition" evidence="1">
    <location>
        <begin position="4"/>
        <end position="134"/>
    </location>
</feature>
<dbReference type="InterPro" id="IPR051448">
    <property type="entry name" value="CdaR-like_regulators"/>
</dbReference>
<dbReference type="PANTHER" id="PTHR33744:SF15">
    <property type="entry name" value="CARBOHYDRATE DIACID REGULATOR"/>
    <property type="match status" value="1"/>
</dbReference>
<dbReference type="InterPro" id="IPR008599">
    <property type="entry name" value="Diacid_rec"/>
</dbReference>
<dbReference type="InterPro" id="IPR042070">
    <property type="entry name" value="PucR_C-HTH_sf"/>
</dbReference>